<feature type="region of interest" description="Disordered" evidence="1">
    <location>
        <begin position="166"/>
        <end position="207"/>
    </location>
</feature>
<dbReference type="EMBL" id="PQXN01000248">
    <property type="protein sequence ID" value="TGO48161.1"/>
    <property type="molecule type" value="Genomic_DNA"/>
</dbReference>
<gene>
    <name evidence="2" type="ORF">BCON_0249g00090</name>
</gene>
<dbReference type="OrthoDB" id="3558783at2759"/>
<comment type="caution">
    <text evidence="2">The sequence shown here is derived from an EMBL/GenBank/DDBJ whole genome shotgun (WGS) entry which is preliminary data.</text>
</comment>
<feature type="compositionally biased region" description="Acidic residues" evidence="1">
    <location>
        <begin position="167"/>
        <end position="186"/>
    </location>
</feature>
<dbReference type="AlphaFoldDB" id="A0A4Z1HI10"/>
<organism evidence="2 3">
    <name type="scientific">Botryotinia convoluta</name>
    <dbReference type="NCBI Taxonomy" id="54673"/>
    <lineage>
        <taxon>Eukaryota</taxon>
        <taxon>Fungi</taxon>
        <taxon>Dikarya</taxon>
        <taxon>Ascomycota</taxon>
        <taxon>Pezizomycotina</taxon>
        <taxon>Leotiomycetes</taxon>
        <taxon>Helotiales</taxon>
        <taxon>Sclerotiniaceae</taxon>
        <taxon>Botryotinia</taxon>
    </lineage>
</organism>
<protein>
    <submittedName>
        <fullName evidence="2">Uncharacterized protein</fullName>
    </submittedName>
</protein>
<evidence type="ECO:0000313" key="3">
    <source>
        <dbReference type="Proteomes" id="UP000297527"/>
    </source>
</evidence>
<name>A0A4Z1HI10_9HELO</name>
<reference evidence="2 3" key="1">
    <citation type="submission" date="2017-12" db="EMBL/GenBank/DDBJ databases">
        <title>Comparative genomics of Botrytis spp.</title>
        <authorList>
            <person name="Valero-Jimenez C.A."/>
            <person name="Tapia P."/>
            <person name="Veloso J."/>
            <person name="Silva-Moreno E."/>
            <person name="Staats M."/>
            <person name="Valdes J.H."/>
            <person name="Van Kan J.A.L."/>
        </authorList>
    </citation>
    <scope>NUCLEOTIDE SEQUENCE [LARGE SCALE GENOMIC DNA]</scope>
    <source>
        <strain evidence="2 3">MUCL11595</strain>
    </source>
</reference>
<sequence>MLLGLMSGFKEGTVFAPSSYVMRNKRVPTHKTNFHKTSRHLAFSSNAYSSSIENQTRKKPRMKEVLITMAHHGPLAPWHVRDELQRKITQTSQNHIQQPRQKTVSIFSSQYILGYNVMNDEIPTTGPIVREIECPAGLNYKERKHWHHQKKFYTKIAEQQVEWPGISDDEEKSAEAPENSEDENVDEVTGHHRLTNDLGSPSSPVAEPVVPLLERGLSHSRKLRTRSLLPTAIGRNITRYTKAYSSETTRSETTGTIELNLSPCCASKSIAEQYQTFQYRELFFKNASTQTILSYSPAASIVLEEAAQKSPEGGREGLLSMSHNGLQHSNSRLVSRNLSKEDRGIHTSPNVAHLKPMLATAFPSSTIGSCAMRAASSSRIAPEKPTAFFPALGQHFPADVFAVTSPTRALLIDSSISVAVSSTIISEAALDGHLGSKFPVEVQLVNPMPVGRPAVASNTSMQVAPRLLAGDTIIDVENPSMFNITGYVHCPRTKLFELQEMWLRHLDLTYLAIASGDLELSNDPDLELGGLNLLVEDDIHLD</sequence>
<proteinExistence type="predicted"/>
<evidence type="ECO:0000256" key="1">
    <source>
        <dbReference type="SAM" id="MobiDB-lite"/>
    </source>
</evidence>
<dbReference type="Proteomes" id="UP000297527">
    <property type="component" value="Unassembled WGS sequence"/>
</dbReference>
<accession>A0A4Z1HI10</accession>
<evidence type="ECO:0000313" key="2">
    <source>
        <dbReference type="EMBL" id="TGO48161.1"/>
    </source>
</evidence>
<keyword evidence="3" id="KW-1185">Reference proteome</keyword>